<comment type="catalytic activity">
    <reaction evidence="5">
        <text>ethanolamine = acetaldehyde + NH4(+)</text>
        <dbReference type="Rhea" id="RHEA:15313"/>
        <dbReference type="ChEBI" id="CHEBI:15343"/>
        <dbReference type="ChEBI" id="CHEBI:28938"/>
        <dbReference type="ChEBI" id="CHEBI:57603"/>
        <dbReference type="EC" id="4.3.1.7"/>
    </reaction>
</comment>
<reference evidence="10 11" key="2">
    <citation type="submission" date="2019-12" db="EMBL/GenBank/DDBJ databases">
        <title>Whole-genome sequencing of Allorhizobium vitis.</title>
        <authorList>
            <person name="Gan H.M."/>
            <person name="Szegedi E."/>
            <person name="Burr T."/>
            <person name="Savka M.A."/>
        </authorList>
    </citation>
    <scope>NUCLEOTIDE SEQUENCE [LARGE SCALE GENOMIC DNA]</scope>
    <source>
        <strain evidence="8 10">CG415</strain>
        <strain evidence="7 11">CG516</strain>
    </source>
</reference>
<dbReference type="PANTHER" id="PTHR39330">
    <property type="entry name" value="ETHANOLAMINE AMMONIA-LYASE LIGHT CHAIN"/>
    <property type="match status" value="1"/>
</dbReference>
<dbReference type="Gene3D" id="3.40.50.11240">
    <property type="entry name" value="Ethanolamine ammonia-lyase light chain (EutC)"/>
    <property type="match status" value="1"/>
</dbReference>
<evidence type="ECO:0000256" key="5">
    <source>
        <dbReference type="HAMAP-Rule" id="MF_00601"/>
    </source>
</evidence>
<dbReference type="GO" id="GO:0031471">
    <property type="term" value="C:ethanolamine degradation polyhedral organelle"/>
    <property type="evidence" value="ECO:0007669"/>
    <property type="project" value="UniProtKB-UniRule"/>
</dbReference>
<evidence type="ECO:0000256" key="4">
    <source>
        <dbReference type="ARBA" id="ARBA00024446"/>
    </source>
</evidence>
<comment type="subcellular location">
    <subcellularLocation>
        <location evidence="5">Bacterial microcompartment</location>
    </subcellularLocation>
</comment>
<keyword evidence="4 5" id="KW-1283">Bacterial microcompartment</keyword>
<keyword evidence="3 5" id="KW-0170">Cobalt</keyword>
<comment type="caution">
    <text evidence="8">The sequence shown here is derived from an EMBL/GenBank/DDBJ whole genome shotgun (WGS) entry which is preliminary data.</text>
</comment>
<dbReference type="RefSeq" id="WP_070166009.1">
    <property type="nucleotide sequence ID" value="NZ_CP118261.1"/>
</dbReference>
<evidence type="ECO:0000313" key="7">
    <source>
        <dbReference type="EMBL" id="MUZ75749.1"/>
    </source>
</evidence>
<dbReference type="PANTHER" id="PTHR39330:SF1">
    <property type="entry name" value="ETHANOLAMINE AMMONIA-LYASE SMALL SUBUNIT"/>
    <property type="match status" value="1"/>
</dbReference>
<feature type="binding site" evidence="5">
    <location>
        <position position="163"/>
    </location>
    <ligand>
        <name>adenosylcob(III)alamin</name>
        <dbReference type="ChEBI" id="CHEBI:18408"/>
    </ligand>
</feature>
<dbReference type="GO" id="GO:0006520">
    <property type="term" value="P:amino acid metabolic process"/>
    <property type="evidence" value="ECO:0007669"/>
    <property type="project" value="InterPro"/>
</dbReference>
<evidence type="ECO:0000313" key="8">
    <source>
        <dbReference type="EMBL" id="MVA56695.1"/>
    </source>
</evidence>
<comment type="pathway">
    <text evidence="5">Amine and polyamine degradation; ethanolamine degradation.</text>
</comment>
<dbReference type="HAMAP" id="MF_00601">
    <property type="entry name" value="EutC"/>
    <property type="match status" value="1"/>
</dbReference>
<dbReference type="InterPro" id="IPR009246">
    <property type="entry name" value="EutC"/>
</dbReference>
<comment type="function">
    <text evidence="5">Catalyzes the deamination of various vicinal amino-alcohols to oxo compounds. Allows this organism to utilize ethanolamine as the sole source of nitrogen and carbon in the presence of external vitamin B12.</text>
</comment>
<gene>
    <name evidence="5 8" type="primary">eutC</name>
    <name evidence="6" type="ORF">BBI04_011520</name>
    <name evidence="8" type="ORF">GOZ88_11285</name>
    <name evidence="7" type="ORF">GOZ90_24075</name>
</gene>
<comment type="cofactor">
    <cofactor evidence="5">
        <name>adenosylcob(III)alamin</name>
        <dbReference type="ChEBI" id="CHEBI:18408"/>
    </cofactor>
    <text evidence="5">Binds between the large and small subunits.</text>
</comment>
<dbReference type="GO" id="GO:0008851">
    <property type="term" value="F:ethanolamine ammonia-lyase activity"/>
    <property type="evidence" value="ECO:0007669"/>
    <property type="project" value="UniProtKB-UniRule"/>
</dbReference>
<evidence type="ECO:0000256" key="3">
    <source>
        <dbReference type="ARBA" id="ARBA00023285"/>
    </source>
</evidence>
<dbReference type="Pfam" id="PF05985">
    <property type="entry name" value="EutC"/>
    <property type="match status" value="1"/>
</dbReference>
<dbReference type="PIRSF" id="PIRSF018982">
    <property type="entry name" value="EutC"/>
    <property type="match status" value="1"/>
</dbReference>
<proteinExistence type="inferred from homology"/>
<organism evidence="8 10">
    <name type="scientific">Agrobacterium vitis</name>
    <name type="common">Rhizobium vitis</name>
    <dbReference type="NCBI Taxonomy" id="373"/>
    <lineage>
        <taxon>Bacteria</taxon>
        <taxon>Pseudomonadati</taxon>
        <taxon>Pseudomonadota</taxon>
        <taxon>Alphaproteobacteria</taxon>
        <taxon>Hyphomicrobiales</taxon>
        <taxon>Rhizobiaceae</taxon>
        <taxon>Rhizobium/Agrobacterium group</taxon>
        <taxon>Agrobacterium</taxon>
    </lineage>
</organism>
<dbReference type="EMBL" id="MBEV02000005">
    <property type="protein sequence ID" value="MUP05449.1"/>
    <property type="molecule type" value="Genomic_DNA"/>
</dbReference>
<dbReference type="EC" id="4.3.1.7" evidence="5"/>
<dbReference type="Proteomes" id="UP000440716">
    <property type="component" value="Unassembled WGS sequence"/>
</dbReference>
<feature type="binding site" evidence="5">
    <location>
        <position position="213"/>
    </location>
    <ligand>
        <name>adenosylcob(III)alamin</name>
        <dbReference type="ChEBI" id="CHEBI:18408"/>
    </ligand>
</feature>
<evidence type="ECO:0000313" key="9">
    <source>
        <dbReference type="Proteomes" id="UP000175993"/>
    </source>
</evidence>
<dbReference type="EMBL" id="WPHU01000004">
    <property type="protein sequence ID" value="MVA56695.1"/>
    <property type="molecule type" value="Genomic_DNA"/>
</dbReference>
<protein>
    <recommendedName>
        <fullName evidence="5">Ethanolamine ammonia-lyase small subunit</fullName>
        <shortName evidence="5">EAL small subunit</shortName>
        <ecNumber evidence="5">4.3.1.7</ecNumber>
    </recommendedName>
</protein>
<keyword evidence="1 5" id="KW-0846">Cobalamin</keyword>
<dbReference type="UniPathway" id="UPA00560"/>
<evidence type="ECO:0000256" key="1">
    <source>
        <dbReference type="ARBA" id="ARBA00022628"/>
    </source>
</evidence>
<comment type="subunit">
    <text evidence="5">The basic unit is a heterodimer which dimerizes to form tetramers. The heterotetramers trimerize; 6 large subunits form a core ring with 6 small subunits projecting outwards.</text>
</comment>
<feature type="binding site" evidence="5">
    <location>
        <position position="184"/>
    </location>
    <ligand>
        <name>adenosylcob(III)alamin</name>
        <dbReference type="ChEBI" id="CHEBI:18408"/>
    </ligand>
</feature>
<sequence>MSDERACYSPAIRTNRLRLPAGVTTARLGLGMVGAGLPTDAALAFTLDHARARDAVQRPLDLSVLHGDCTGLGLEIVRVDSAAQDRQVYLRRPDYGRRLCDNSRAALTARQPCSSDVILVVGDGLSSTAVQAGAPGLLAVLVQKLYGLGLSVGPLVLASQARVALADEIGSLLGARLSIILIGERPGLSASDSLGAYLTWGPCPGRTDAERNCVSNIRPGGLDADVAASKLTWLTQMALQFGLSGVSLKDESTVVGSAIAAT</sequence>
<accession>A0A1S2E0Z0</accession>
<evidence type="ECO:0000313" key="6">
    <source>
        <dbReference type="EMBL" id="MUP05449.1"/>
    </source>
</evidence>
<dbReference type="Gene3D" id="1.10.30.40">
    <property type="entry name" value="Ethanolamine ammonia-lyase light chain (EutC), N-terminal domain"/>
    <property type="match status" value="1"/>
</dbReference>
<evidence type="ECO:0000256" key="2">
    <source>
        <dbReference type="ARBA" id="ARBA00023239"/>
    </source>
</evidence>
<evidence type="ECO:0000313" key="10">
    <source>
        <dbReference type="Proteomes" id="UP000440716"/>
    </source>
</evidence>
<dbReference type="GO" id="GO:0009350">
    <property type="term" value="C:ethanolamine ammonia-lyase complex"/>
    <property type="evidence" value="ECO:0007669"/>
    <property type="project" value="UniProtKB-UniRule"/>
</dbReference>
<dbReference type="AlphaFoldDB" id="A0A1S2E0Z0"/>
<reference evidence="6 9" key="1">
    <citation type="submission" date="2019-11" db="EMBL/GenBank/DDBJ databases">
        <title>Whole-genome sequencing of Allorhizobium vitis.</title>
        <authorList>
            <person name="Gan H.M."/>
            <person name="Savka M.A."/>
        </authorList>
    </citation>
    <scope>NUCLEOTIDE SEQUENCE [LARGE SCALE GENOMIC DNA]</scope>
    <source>
        <strain evidence="6 9">AB4</strain>
    </source>
</reference>
<dbReference type="Proteomes" id="UP000477951">
    <property type="component" value="Unassembled WGS sequence"/>
</dbReference>
<evidence type="ECO:0000313" key="11">
    <source>
        <dbReference type="Proteomes" id="UP000477951"/>
    </source>
</evidence>
<dbReference type="InterPro" id="IPR042251">
    <property type="entry name" value="EutC_C"/>
</dbReference>
<dbReference type="OrthoDB" id="114248at2"/>
<dbReference type="GO" id="GO:0046336">
    <property type="term" value="P:ethanolamine catabolic process"/>
    <property type="evidence" value="ECO:0007669"/>
    <property type="project" value="UniProtKB-UniRule"/>
</dbReference>
<dbReference type="GO" id="GO:0031419">
    <property type="term" value="F:cobalamin binding"/>
    <property type="evidence" value="ECO:0007669"/>
    <property type="project" value="UniProtKB-UniRule"/>
</dbReference>
<name>A0A1S2E0Z0_AGRVI</name>
<dbReference type="EMBL" id="WPHR01000036">
    <property type="protein sequence ID" value="MUZ75749.1"/>
    <property type="molecule type" value="Genomic_DNA"/>
</dbReference>
<dbReference type="InterPro" id="IPR042255">
    <property type="entry name" value="EutC_N"/>
</dbReference>
<dbReference type="Proteomes" id="UP000175993">
    <property type="component" value="Unassembled WGS sequence"/>
</dbReference>
<keyword evidence="2 5" id="KW-0456">Lyase</keyword>
<dbReference type="NCBIfam" id="NF003971">
    <property type="entry name" value="PRK05465.1"/>
    <property type="match status" value="1"/>
</dbReference>
<comment type="similarity">
    <text evidence="5">Belongs to the EutC family.</text>
</comment>